<evidence type="ECO:0000256" key="1">
    <source>
        <dbReference type="SAM" id="MobiDB-lite"/>
    </source>
</evidence>
<organism evidence="2 3">
    <name type="scientific">Cottoperca gobio</name>
    <name type="common">Frogmouth</name>
    <name type="synonym">Aphritis gobio</name>
    <dbReference type="NCBI Taxonomy" id="56716"/>
    <lineage>
        <taxon>Eukaryota</taxon>
        <taxon>Metazoa</taxon>
        <taxon>Chordata</taxon>
        <taxon>Craniata</taxon>
        <taxon>Vertebrata</taxon>
        <taxon>Euteleostomi</taxon>
        <taxon>Actinopterygii</taxon>
        <taxon>Neopterygii</taxon>
        <taxon>Teleostei</taxon>
        <taxon>Neoteleostei</taxon>
        <taxon>Acanthomorphata</taxon>
        <taxon>Eupercaria</taxon>
        <taxon>Perciformes</taxon>
        <taxon>Notothenioidei</taxon>
        <taxon>Bovichtidae</taxon>
        <taxon>Cottoperca</taxon>
    </lineage>
</organism>
<dbReference type="GeneID" id="115018755"/>
<dbReference type="InParanoid" id="A0A6J2R2Z2"/>
<evidence type="ECO:0000313" key="3">
    <source>
        <dbReference type="RefSeq" id="XP_029303817.1"/>
    </source>
</evidence>
<dbReference type="OrthoDB" id="8909291at2759"/>
<feature type="compositionally biased region" description="Polar residues" evidence="1">
    <location>
        <begin position="40"/>
        <end position="55"/>
    </location>
</feature>
<feature type="region of interest" description="Disordered" evidence="1">
    <location>
        <begin position="22"/>
        <end position="129"/>
    </location>
</feature>
<dbReference type="AlphaFoldDB" id="A0A6J2R2Z2"/>
<keyword evidence="2" id="KW-1185">Reference proteome</keyword>
<reference evidence="3" key="1">
    <citation type="submission" date="2025-08" db="UniProtKB">
        <authorList>
            <consortium name="RefSeq"/>
        </authorList>
    </citation>
    <scope>IDENTIFICATION</scope>
</reference>
<accession>A0A6J2R2Z2</accession>
<evidence type="ECO:0000313" key="2">
    <source>
        <dbReference type="Proteomes" id="UP000504630"/>
    </source>
</evidence>
<protein>
    <submittedName>
        <fullName evidence="3">Fibrous sheath CABYR-binding protein-like</fullName>
    </submittedName>
</protein>
<dbReference type="RefSeq" id="XP_029303817.1">
    <property type="nucleotide sequence ID" value="XM_029447957.1"/>
</dbReference>
<gene>
    <name evidence="3" type="primary">LOC115018755</name>
</gene>
<name>A0A6J2R2Z2_COTGO</name>
<proteinExistence type="predicted"/>
<sequence>MSEEVDRNKVFQTIRVRTSLKNDGCWIQNSKQEKEKQDKASTVQASPVKQNSYVLSTAKRFESVDSPPSAALQKAQFSPSKGDSADQANAEVIPPQKDAQPEESTVESTDDGKPQAPTEELNGEAQPKHSVVNTTAKNKEEHADATIDLSNVEQVEAEVSADTHVEDLVAETSAAAVTEESNDTAEVPAAPAVKLKPQENPSIETEPANLTRLEDAGTVSTVQLAEGSCEEDPLEQATADVVKAVIEGAVKSFPETPAVTDAAGEEAPLHVSVEPVPDLVTETVSESPTQAETAVKSVEGEVESAALAEILLKTRATEAVEVQLVDNTVVEPTPERAADPVVELNIKDALESKRWTWSHRTLKLLPSLCKI</sequence>
<dbReference type="Proteomes" id="UP000504630">
    <property type="component" value="Chromosome 14"/>
</dbReference>
<dbReference type="KEGG" id="cgob:115018755"/>